<reference evidence="19" key="1">
    <citation type="submission" date="2019-08" db="EMBL/GenBank/DDBJ databases">
        <title>Reference gene set and small RNA set construction with multiple tissues from Davidia involucrata Baill.</title>
        <authorList>
            <person name="Yang H."/>
            <person name="Zhou C."/>
            <person name="Li G."/>
            <person name="Wang J."/>
            <person name="Gao P."/>
            <person name="Wang M."/>
            <person name="Wang R."/>
            <person name="Zhao Y."/>
        </authorList>
    </citation>
    <scope>NUCLEOTIDE SEQUENCE</scope>
    <source>
        <tissue evidence="19">Mixed with DoveR01_LX</tissue>
    </source>
</reference>
<evidence type="ECO:0000256" key="4">
    <source>
        <dbReference type="ARBA" id="ARBA00012483"/>
    </source>
</evidence>
<evidence type="ECO:0000256" key="10">
    <source>
        <dbReference type="ARBA" id="ARBA00022786"/>
    </source>
</evidence>
<comment type="catalytic activity">
    <reaction evidence="1">
        <text>S-ubiquitinyl-[E2 ubiquitin-conjugating enzyme]-L-cysteine + [acceptor protein]-L-lysine = [E2 ubiquitin-conjugating enzyme]-L-cysteine + N(6)-ubiquitinyl-[acceptor protein]-L-lysine.</text>
        <dbReference type="EC" id="2.3.2.27"/>
    </reaction>
</comment>
<dbReference type="EMBL" id="GHES01039993">
    <property type="protein sequence ID" value="MPA70552.1"/>
    <property type="molecule type" value="Transcribed_RNA"/>
</dbReference>
<feature type="region of interest" description="Disordered" evidence="16">
    <location>
        <begin position="252"/>
        <end position="274"/>
    </location>
</feature>
<feature type="compositionally biased region" description="Pro residues" evidence="16">
    <location>
        <begin position="255"/>
        <end position="265"/>
    </location>
</feature>
<dbReference type="GO" id="GO:0061630">
    <property type="term" value="F:ubiquitin protein ligase activity"/>
    <property type="evidence" value="ECO:0007669"/>
    <property type="project" value="UniProtKB-EC"/>
</dbReference>
<keyword evidence="12 17" id="KW-1133">Transmembrane helix</keyword>
<evidence type="ECO:0000259" key="18">
    <source>
        <dbReference type="PROSITE" id="PS50089"/>
    </source>
</evidence>
<feature type="domain" description="RING-type" evidence="18">
    <location>
        <begin position="191"/>
        <end position="233"/>
    </location>
</feature>
<name>A0A5B7BNL8_DAVIN</name>
<evidence type="ECO:0000256" key="17">
    <source>
        <dbReference type="SAM" id="Phobius"/>
    </source>
</evidence>
<keyword evidence="13 17" id="KW-0472">Membrane</keyword>
<dbReference type="SMART" id="SM00184">
    <property type="entry name" value="RING"/>
    <property type="match status" value="1"/>
</dbReference>
<evidence type="ECO:0000256" key="1">
    <source>
        <dbReference type="ARBA" id="ARBA00000900"/>
    </source>
</evidence>
<keyword evidence="9 15" id="KW-0863">Zinc-finger</keyword>
<proteinExistence type="inferred from homology"/>
<keyword evidence="6 17" id="KW-0812">Transmembrane</keyword>
<dbReference type="PANTHER" id="PTHR46539">
    <property type="entry name" value="E3 UBIQUITIN-PROTEIN LIGASE ATL42"/>
    <property type="match status" value="1"/>
</dbReference>
<evidence type="ECO:0000256" key="14">
    <source>
        <dbReference type="ARBA" id="ARBA00024209"/>
    </source>
</evidence>
<evidence type="ECO:0000256" key="6">
    <source>
        <dbReference type="ARBA" id="ARBA00022692"/>
    </source>
</evidence>
<dbReference type="InterPro" id="IPR001841">
    <property type="entry name" value="Znf_RING"/>
</dbReference>
<feature type="region of interest" description="Disordered" evidence="16">
    <location>
        <begin position="299"/>
        <end position="338"/>
    </location>
</feature>
<evidence type="ECO:0000256" key="3">
    <source>
        <dbReference type="ARBA" id="ARBA00004906"/>
    </source>
</evidence>
<comment type="pathway">
    <text evidence="3">Protein modification; protein ubiquitination.</text>
</comment>
<dbReference type="GO" id="GO:0016020">
    <property type="term" value="C:membrane"/>
    <property type="evidence" value="ECO:0007669"/>
    <property type="project" value="UniProtKB-SubCell"/>
</dbReference>
<dbReference type="FunFam" id="3.30.40.10:FF:000285">
    <property type="entry name" value="RING-H2 finger protein ATL43"/>
    <property type="match status" value="1"/>
</dbReference>
<evidence type="ECO:0000256" key="7">
    <source>
        <dbReference type="ARBA" id="ARBA00022723"/>
    </source>
</evidence>
<dbReference type="Gene3D" id="3.30.40.10">
    <property type="entry name" value="Zinc/RING finger domain, C3HC4 (zinc finger)"/>
    <property type="match status" value="1"/>
</dbReference>
<keyword evidence="19" id="KW-0012">Acyltransferase</keyword>
<feature type="compositionally biased region" description="Low complexity" evidence="16">
    <location>
        <begin position="315"/>
        <end position="334"/>
    </location>
</feature>
<dbReference type="SUPFAM" id="SSF57850">
    <property type="entry name" value="RING/U-box"/>
    <property type="match status" value="1"/>
</dbReference>
<evidence type="ECO:0000256" key="15">
    <source>
        <dbReference type="PROSITE-ProRule" id="PRU00175"/>
    </source>
</evidence>
<evidence type="ECO:0000256" key="13">
    <source>
        <dbReference type="ARBA" id="ARBA00023136"/>
    </source>
</evidence>
<feature type="transmembrane region" description="Helical" evidence="17">
    <location>
        <begin position="115"/>
        <end position="136"/>
    </location>
</feature>
<evidence type="ECO:0000256" key="2">
    <source>
        <dbReference type="ARBA" id="ARBA00004167"/>
    </source>
</evidence>
<evidence type="ECO:0000256" key="8">
    <source>
        <dbReference type="ARBA" id="ARBA00022729"/>
    </source>
</evidence>
<organism evidence="19">
    <name type="scientific">Davidia involucrata</name>
    <name type="common">Dove tree</name>
    <dbReference type="NCBI Taxonomy" id="16924"/>
    <lineage>
        <taxon>Eukaryota</taxon>
        <taxon>Viridiplantae</taxon>
        <taxon>Streptophyta</taxon>
        <taxon>Embryophyta</taxon>
        <taxon>Tracheophyta</taxon>
        <taxon>Spermatophyta</taxon>
        <taxon>Magnoliopsida</taxon>
        <taxon>eudicotyledons</taxon>
        <taxon>Gunneridae</taxon>
        <taxon>Pentapetalae</taxon>
        <taxon>asterids</taxon>
        <taxon>Cornales</taxon>
        <taxon>Nyssaceae</taxon>
        <taxon>Davidia</taxon>
    </lineage>
</organism>
<dbReference type="Pfam" id="PF13639">
    <property type="entry name" value="zf-RING_2"/>
    <property type="match status" value="1"/>
</dbReference>
<feature type="transmembrane region" description="Helical" evidence="17">
    <location>
        <begin position="41"/>
        <end position="62"/>
    </location>
</feature>
<keyword evidence="10" id="KW-0833">Ubl conjugation pathway</keyword>
<gene>
    <name evidence="19" type="ORF">Din_039993</name>
</gene>
<evidence type="ECO:0000256" key="11">
    <source>
        <dbReference type="ARBA" id="ARBA00022833"/>
    </source>
</evidence>
<evidence type="ECO:0000256" key="12">
    <source>
        <dbReference type="ARBA" id="ARBA00022989"/>
    </source>
</evidence>
<dbReference type="PROSITE" id="PS50089">
    <property type="entry name" value="ZF_RING_2"/>
    <property type="match status" value="1"/>
</dbReference>
<dbReference type="PANTHER" id="PTHR46539:SF2">
    <property type="entry name" value="RING-H2 FINGER PROTEIN ATL43"/>
    <property type="match status" value="1"/>
</dbReference>
<evidence type="ECO:0000256" key="5">
    <source>
        <dbReference type="ARBA" id="ARBA00022679"/>
    </source>
</evidence>
<keyword evidence="8" id="KW-0732">Signal</keyword>
<accession>A0A5B7BNL8</accession>
<dbReference type="AlphaFoldDB" id="A0A5B7BNL8"/>
<keyword evidence="7" id="KW-0479">Metal-binding</keyword>
<dbReference type="EC" id="2.3.2.27" evidence="4"/>
<evidence type="ECO:0000313" key="19">
    <source>
        <dbReference type="EMBL" id="MPA70552.1"/>
    </source>
</evidence>
<comment type="subcellular location">
    <subcellularLocation>
        <location evidence="2">Membrane</location>
        <topology evidence="2">Single-pass membrane protein</topology>
    </subcellularLocation>
</comment>
<evidence type="ECO:0000256" key="9">
    <source>
        <dbReference type="ARBA" id="ARBA00022771"/>
    </source>
</evidence>
<comment type="similarity">
    <text evidence="14">Belongs to the RING-type zinc finger family. ATL subfamily.</text>
</comment>
<evidence type="ECO:0000256" key="16">
    <source>
        <dbReference type="SAM" id="MobiDB-lite"/>
    </source>
</evidence>
<dbReference type="CDD" id="cd16461">
    <property type="entry name" value="RING-H2_EL5-like"/>
    <property type="match status" value="1"/>
</dbReference>
<sequence>MPLSSLVCIFFADPSRRISHLRKLLLGFRDIHTLPQTGPGMGAFMILRVLSLLWVSLSFLLVTSTFSIIASTSPIYEVERGGYIGDIATPSNLPPPLPPPLPEERSNAPPFRPSIAVIVGVITTMFSITFLLLLYAKHCKRGNGYAGDGTANARGAPSAARKNSGIDRTVIESLPVFRFRSLRGQKDGLECAVCLNPFEPTEVLRLLPKCKHAFHVECVDTWLDAHSTCPLCRYRVDPEDILLIEETAKILHQNEPPPPPPPLAPPQESESELGFRRVSGRHSSAGERGKGFLQIVLQRPGEQSSASETHDPTSSRRSFNSSSSSMRMKNNSESVTVGCFDRPRKDGLLLTEGLDADRTSFERRFEHRIIVSAGTGGSHHQRWSDVQASDLLYLRSEMIISDSRRFSSFSGSRPLRPRQQHHQQLLPLAWNRDGIDDNNNNGGWQGGRSVINTRCVSEITGLSRFSNRTSNNQQQRQEQEREAGLVARWLAWISQSQPAERTPRTTAAVV</sequence>
<keyword evidence="11" id="KW-0862">Zinc</keyword>
<protein>
    <recommendedName>
        <fullName evidence="4">RING-type E3 ubiquitin transferase</fullName>
        <ecNumber evidence="4">2.3.2.27</ecNumber>
    </recommendedName>
</protein>
<dbReference type="GO" id="GO:0008270">
    <property type="term" value="F:zinc ion binding"/>
    <property type="evidence" value="ECO:0007669"/>
    <property type="project" value="UniProtKB-KW"/>
</dbReference>
<dbReference type="InterPro" id="IPR013083">
    <property type="entry name" value="Znf_RING/FYVE/PHD"/>
</dbReference>
<keyword evidence="5 19" id="KW-0808">Transferase</keyword>